<dbReference type="InterPro" id="IPR016166">
    <property type="entry name" value="FAD-bd_PCMH"/>
</dbReference>
<dbReference type="Gene3D" id="3.30.465.10">
    <property type="match status" value="1"/>
</dbReference>
<dbReference type="Proteomes" id="UP000223606">
    <property type="component" value="Chromosome 1"/>
</dbReference>
<dbReference type="GO" id="GO:0034875">
    <property type="term" value="F:caffeine oxidase activity"/>
    <property type="evidence" value="ECO:0007669"/>
    <property type="project" value="UniProtKB-EC"/>
</dbReference>
<evidence type="ECO:0000313" key="6">
    <source>
        <dbReference type="Proteomes" id="UP000223606"/>
    </source>
</evidence>
<keyword evidence="1" id="KW-0285">Flavoprotein</keyword>
<dbReference type="Pfam" id="PF00941">
    <property type="entry name" value="FAD_binding_5"/>
    <property type="match status" value="1"/>
</dbReference>
<evidence type="ECO:0000256" key="2">
    <source>
        <dbReference type="ARBA" id="ARBA00022827"/>
    </source>
</evidence>
<dbReference type="InterPro" id="IPR016167">
    <property type="entry name" value="FAD-bd_PCMH_sub1"/>
</dbReference>
<keyword evidence="3 5" id="KW-0560">Oxidoreductase</keyword>
<accession>A0A2C9D9Z2</accession>
<dbReference type="PROSITE" id="PS51387">
    <property type="entry name" value="FAD_PCMH"/>
    <property type="match status" value="1"/>
</dbReference>
<dbReference type="Gene3D" id="3.30.43.10">
    <property type="entry name" value="Uridine Diphospho-n-acetylenolpyruvylglucosamine Reductase, domain 2"/>
    <property type="match status" value="1"/>
</dbReference>
<dbReference type="EMBL" id="LT960614">
    <property type="protein sequence ID" value="SON56958.1"/>
    <property type="molecule type" value="Genomic_DNA"/>
</dbReference>
<dbReference type="PANTHER" id="PTHR42659:SF2">
    <property type="entry name" value="XANTHINE DEHYDROGENASE SUBUNIT C-RELATED"/>
    <property type="match status" value="1"/>
</dbReference>
<name>A0A2C9D9Z2_9HYPH</name>
<evidence type="ECO:0000313" key="5">
    <source>
        <dbReference type="EMBL" id="SON56958.1"/>
    </source>
</evidence>
<dbReference type="InterPro" id="IPR002346">
    <property type="entry name" value="Mopterin_DH_FAD-bd"/>
</dbReference>
<dbReference type="InterPro" id="IPR016169">
    <property type="entry name" value="FAD-bd_PCMH_sub2"/>
</dbReference>
<keyword evidence="6" id="KW-1185">Reference proteome</keyword>
<evidence type="ECO:0000259" key="4">
    <source>
        <dbReference type="PROSITE" id="PS51387"/>
    </source>
</evidence>
<dbReference type="GO" id="GO:0071949">
    <property type="term" value="F:FAD binding"/>
    <property type="evidence" value="ECO:0007669"/>
    <property type="project" value="InterPro"/>
</dbReference>
<dbReference type="KEGG" id="hdi:HDIA_3417"/>
<feature type="domain" description="FAD-binding PCMH-type" evidence="4">
    <location>
        <begin position="1"/>
        <end position="176"/>
    </location>
</feature>
<evidence type="ECO:0000256" key="3">
    <source>
        <dbReference type="ARBA" id="ARBA00023002"/>
    </source>
</evidence>
<sequence length="275" mass="28286">MKPVAFDYAAAADSGDALRLLSGGHGTKIAAGSQSLGPMLNLRLARPARLVDVSLAADLRQTADEGDTILYGAATTHAEVEDGVVPDATGGWLTSIARGIAYRAVRNRGTMGGSLAHADPAADWVVTLTGLGAEVVLLSATGTRSLPVSDFITGPLTTALAEGEMITGIRIAKRGPDARWGYWKFTKKRGDFAKASATVLIDPGRNETRIVVGAIERAPIVLPDPAAILADPAGALAELERLTAANPPESLALHAAAVARAIALAQSSNQETAAP</sequence>
<dbReference type="SUPFAM" id="SSF56176">
    <property type="entry name" value="FAD-binding/transporter-associated domain-like"/>
    <property type="match status" value="1"/>
</dbReference>
<dbReference type="RefSeq" id="WP_099557279.1">
    <property type="nucleotide sequence ID" value="NZ_LT960614.1"/>
</dbReference>
<dbReference type="InterPro" id="IPR051312">
    <property type="entry name" value="Diverse_Substr_Oxidored"/>
</dbReference>
<protein>
    <submittedName>
        <fullName evidence="5">Caffeine dehydrogenase subunit beta</fullName>
        <ecNumber evidence="5">1.17.5.2</ecNumber>
    </submittedName>
</protein>
<gene>
    <name evidence="5" type="primary">cdhB_2</name>
    <name evidence="5" type="ORF">HDIA_3417</name>
</gene>
<reference evidence="6" key="1">
    <citation type="submission" date="2017-09" db="EMBL/GenBank/DDBJ databases">
        <title>Genome sequence of Nannocystis excedens DSM 71.</title>
        <authorList>
            <person name="Blom J."/>
        </authorList>
    </citation>
    <scope>NUCLEOTIDE SEQUENCE [LARGE SCALE GENOMIC DNA]</scope>
    <source>
        <strain evidence="6">type strain: E19</strain>
    </source>
</reference>
<dbReference type="AlphaFoldDB" id="A0A2C9D9Z2"/>
<dbReference type="InterPro" id="IPR036318">
    <property type="entry name" value="FAD-bd_PCMH-like_sf"/>
</dbReference>
<dbReference type="OrthoDB" id="9793944at2"/>
<evidence type="ECO:0000256" key="1">
    <source>
        <dbReference type="ARBA" id="ARBA00022630"/>
    </source>
</evidence>
<proteinExistence type="predicted"/>
<dbReference type="EC" id="1.17.5.2" evidence="5"/>
<keyword evidence="2" id="KW-0274">FAD</keyword>
<organism evidence="5 6">
    <name type="scientific">Hartmannibacter diazotrophicus</name>
    <dbReference type="NCBI Taxonomy" id="1482074"/>
    <lineage>
        <taxon>Bacteria</taxon>
        <taxon>Pseudomonadati</taxon>
        <taxon>Pseudomonadota</taxon>
        <taxon>Alphaproteobacteria</taxon>
        <taxon>Hyphomicrobiales</taxon>
        <taxon>Pleomorphomonadaceae</taxon>
        <taxon>Hartmannibacter</taxon>
    </lineage>
</organism>
<dbReference type="PANTHER" id="PTHR42659">
    <property type="entry name" value="XANTHINE DEHYDROGENASE SUBUNIT C-RELATED"/>
    <property type="match status" value="1"/>
</dbReference>